<dbReference type="EMBL" id="NOII01000001">
    <property type="protein sequence ID" value="OYD59167.1"/>
    <property type="molecule type" value="Genomic_DNA"/>
</dbReference>
<dbReference type="SUPFAM" id="SSF110455">
    <property type="entry name" value="Toprim domain"/>
    <property type="match status" value="1"/>
</dbReference>
<dbReference type="InterPro" id="IPR006171">
    <property type="entry name" value="TOPRIM_dom"/>
</dbReference>
<evidence type="ECO:0000259" key="1">
    <source>
        <dbReference type="PROSITE" id="PS50880"/>
    </source>
</evidence>
<proteinExistence type="predicted"/>
<protein>
    <recommendedName>
        <fullName evidence="1">Toprim domain-containing protein</fullName>
    </recommendedName>
</protein>
<evidence type="ECO:0000313" key="2">
    <source>
        <dbReference type="EMBL" id="OYD59167.1"/>
    </source>
</evidence>
<accession>A0A235FE07</accession>
<gene>
    <name evidence="2" type="ORF">CGZ90_04525</name>
</gene>
<reference evidence="2 3" key="1">
    <citation type="submission" date="2017-07" db="EMBL/GenBank/DDBJ databases">
        <title>Fictibacillus sp. nov. GDSW-R2A3 Genome sequencing and assembly.</title>
        <authorList>
            <person name="Mayilraj S."/>
        </authorList>
    </citation>
    <scope>NUCLEOTIDE SEQUENCE [LARGE SCALE GENOMIC DNA]</scope>
    <source>
        <strain evidence="2 3">GDSW-R2A3</strain>
    </source>
</reference>
<dbReference type="Gene3D" id="3.40.1360.10">
    <property type="match status" value="1"/>
</dbReference>
<name>A0A235FE07_9BACL</name>
<dbReference type="GO" id="GO:0006364">
    <property type="term" value="P:rRNA processing"/>
    <property type="evidence" value="ECO:0007669"/>
    <property type="project" value="TreeGrafter"/>
</dbReference>
<dbReference type="RefSeq" id="WP_094251128.1">
    <property type="nucleotide sequence ID" value="NZ_JBHLXL010000001.1"/>
</dbReference>
<feature type="domain" description="Toprim" evidence="1">
    <location>
        <begin position="2"/>
        <end position="95"/>
    </location>
</feature>
<dbReference type="Pfam" id="PF01751">
    <property type="entry name" value="Toprim"/>
    <property type="match status" value="1"/>
</dbReference>
<comment type="caution">
    <text evidence="2">The sequence shown here is derived from an EMBL/GenBank/DDBJ whole genome shotgun (WGS) entry which is preliminary data.</text>
</comment>
<dbReference type="GO" id="GO:0043822">
    <property type="term" value="F:ribonuclease M5 activity"/>
    <property type="evidence" value="ECO:0007669"/>
    <property type="project" value="TreeGrafter"/>
</dbReference>
<keyword evidence="3" id="KW-1185">Reference proteome</keyword>
<dbReference type="AlphaFoldDB" id="A0A235FE07"/>
<dbReference type="SMART" id="SM00493">
    <property type="entry name" value="TOPRIM"/>
    <property type="match status" value="1"/>
</dbReference>
<evidence type="ECO:0000313" key="3">
    <source>
        <dbReference type="Proteomes" id="UP000215059"/>
    </source>
</evidence>
<sequence length="113" mass="12833">MMTGYIVEGKSDCEKVMNVVPDAHFVILNGVSFKQKERRAIEEAISICHEVFILTDPDEAGDMIAKKIMDTYPGIQRIKIDPSRAKNSRESRCRYGVEYCSDQYLRETLPGAN</sequence>
<dbReference type="Proteomes" id="UP000215059">
    <property type="component" value="Unassembled WGS sequence"/>
</dbReference>
<organism evidence="2 3">
    <name type="scientific">Fictibacillus aquaticus</name>
    <dbReference type="NCBI Taxonomy" id="2021314"/>
    <lineage>
        <taxon>Bacteria</taxon>
        <taxon>Bacillati</taxon>
        <taxon>Bacillota</taxon>
        <taxon>Bacilli</taxon>
        <taxon>Bacillales</taxon>
        <taxon>Fictibacillaceae</taxon>
        <taxon>Fictibacillus</taxon>
    </lineage>
</organism>
<dbReference type="PANTHER" id="PTHR39156:SF2">
    <property type="entry name" value="DNA PRIMASE (BACTERIAL TYPE) AND SMALL PRIMASE-LIKE PROTEINS"/>
    <property type="match status" value="1"/>
</dbReference>
<dbReference type="OrthoDB" id="2969205at2"/>
<dbReference type="PANTHER" id="PTHR39156">
    <property type="entry name" value="RIBONUCLEASE M5"/>
    <property type="match status" value="1"/>
</dbReference>
<dbReference type="PROSITE" id="PS50880">
    <property type="entry name" value="TOPRIM"/>
    <property type="match status" value="1"/>
</dbReference>